<dbReference type="EMBL" id="BQOL01000001">
    <property type="protein sequence ID" value="GKI17376.1"/>
    <property type="molecule type" value="Genomic_DNA"/>
</dbReference>
<dbReference type="AlphaFoldDB" id="A0AA37KK87"/>
<name>A0AA37KK87_9BACT</name>
<dbReference type="InterPro" id="IPR008969">
    <property type="entry name" value="CarboxyPept-like_regulatory"/>
</dbReference>
<keyword evidence="1 2" id="KW-0472">Membrane</keyword>
<evidence type="ECO:0000256" key="3">
    <source>
        <dbReference type="SAM" id="SignalP"/>
    </source>
</evidence>
<dbReference type="Pfam" id="PF00593">
    <property type="entry name" value="TonB_dep_Rec_b-barrel"/>
    <property type="match status" value="1"/>
</dbReference>
<keyword evidence="1" id="KW-0998">Cell outer membrane</keyword>
<dbReference type="SUPFAM" id="SSF56935">
    <property type="entry name" value="Porins"/>
    <property type="match status" value="1"/>
</dbReference>
<dbReference type="Pfam" id="PF13715">
    <property type="entry name" value="CarbopepD_reg_2"/>
    <property type="match status" value="1"/>
</dbReference>
<evidence type="ECO:0000313" key="6">
    <source>
        <dbReference type="EMBL" id="GKI17376.1"/>
    </source>
</evidence>
<keyword evidence="2" id="KW-0798">TonB box</keyword>
<dbReference type="Proteomes" id="UP001055105">
    <property type="component" value="Unassembled WGS sequence"/>
</dbReference>
<feature type="domain" description="TonB-dependent receptor-like beta-barrel" evidence="4">
    <location>
        <begin position="415"/>
        <end position="886"/>
    </location>
</feature>
<dbReference type="InterPro" id="IPR000531">
    <property type="entry name" value="Beta-barrel_TonB"/>
</dbReference>
<dbReference type="InterPro" id="IPR037066">
    <property type="entry name" value="Plug_dom_sf"/>
</dbReference>
<keyword evidence="1" id="KW-0813">Transport</keyword>
<organism evidence="6 7">
    <name type="scientific">Alistipes finegoldii</name>
    <dbReference type="NCBI Taxonomy" id="214856"/>
    <lineage>
        <taxon>Bacteria</taxon>
        <taxon>Pseudomonadati</taxon>
        <taxon>Bacteroidota</taxon>
        <taxon>Bacteroidia</taxon>
        <taxon>Bacteroidales</taxon>
        <taxon>Rikenellaceae</taxon>
        <taxon>Alistipes</taxon>
    </lineage>
</organism>
<keyword evidence="3" id="KW-0732">Signal</keyword>
<proteinExistence type="inferred from homology"/>
<protein>
    <submittedName>
        <fullName evidence="6">SusC/RagA family TonB-linked outer membrane protein</fullName>
    </submittedName>
</protein>
<evidence type="ECO:0000313" key="7">
    <source>
        <dbReference type="Proteomes" id="UP001055105"/>
    </source>
</evidence>
<reference evidence="6" key="1">
    <citation type="submission" date="2022-01" db="EMBL/GenBank/DDBJ databases">
        <title>Novel bile acid biosynthetic pathways are enriched in the microbiome of centenarians.</title>
        <authorList>
            <person name="Sato Y."/>
            <person name="Atarashi K."/>
            <person name="Plichta R.D."/>
            <person name="Arai Y."/>
            <person name="Sasajima S."/>
            <person name="Kearney M.S."/>
            <person name="Suda W."/>
            <person name="Takeshita K."/>
            <person name="Sasaki T."/>
            <person name="Okamoto S."/>
            <person name="Skelly N.A."/>
            <person name="Okamura Y."/>
            <person name="Vlamakis H."/>
            <person name="Li Y."/>
            <person name="Tanoue T."/>
            <person name="Takei H."/>
            <person name="Nittono H."/>
            <person name="Narushima S."/>
            <person name="Irie J."/>
            <person name="Itoh H."/>
            <person name="Moriya K."/>
            <person name="Sugiura Y."/>
            <person name="Suematsu M."/>
            <person name="Moritoki N."/>
            <person name="Shibata S."/>
            <person name="Littman R.D."/>
            <person name="Fischbach A.M."/>
            <person name="Uwamino Y."/>
            <person name="Inoue T."/>
            <person name="Honda A."/>
            <person name="Hattori M."/>
            <person name="Murai T."/>
            <person name="Xavier J.R."/>
            <person name="Hirose N."/>
            <person name="Honda K."/>
        </authorList>
    </citation>
    <scope>NUCLEOTIDE SEQUENCE</scope>
    <source>
        <strain evidence="6">CE91-St16</strain>
    </source>
</reference>
<dbReference type="PROSITE" id="PS52016">
    <property type="entry name" value="TONB_DEPENDENT_REC_3"/>
    <property type="match status" value="1"/>
</dbReference>
<evidence type="ECO:0000256" key="2">
    <source>
        <dbReference type="RuleBase" id="RU003357"/>
    </source>
</evidence>
<evidence type="ECO:0000256" key="1">
    <source>
        <dbReference type="PROSITE-ProRule" id="PRU01360"/>
    </source>
</evidence>
<dbReference type="InterPro" id="IPR039426">
    <property type="entry name" value="TonB-dep_rcpt-like"/>
</dbReference>
<keyword evidence="1" id="KW-0812">Transmembrane</keyword>
<dbReference type="NCBIfam" id="TIGR04057">
    <property type="entry name" value="SusC_RagA_signa"/>
    <property type="match status" value="1"/>
</dbReference>
<dbReference type="Pfam" id="PF07715">
    <property type="entry name" value="Plug"/>
    <property type="match status" value="1"/>
</dbReference>
<feature type="chain" id="PRO_5041206137" evidence="3">
    <location>
        <begin position="22"/>
        <end position="1025"/>
    </location>
</feature>
<comment type="subcellular location">
    <subcellularLocation>
        <location evidence="1">Cell outer membrane</location>
        <topology evidence="1">Multi-pass membrane protein</topology>
    </subcellularLocation>
</comment>
<keyword evidence="1" id="KW-1134">Transmembrane beta strand</keyword>
<dbReference type="InterPro" id="IPR012910">
    <property type="entry name" value="Plug_dom"/>
</dbReference>
<comment type="similarity">
    <text evidence="1 2">Belongs to the TonB-dependent receptor family.</text>
</comment>
<gene>
    <name evidence="6" type="ORF">CE91St16_02840</name>
</gene>
<feature type="signal peptide" evidence="3">
    <location>
        <begin position="1"/>
        <end position="21"/>
    </location>
</feature>
<dbReference type="FunFam" id="2.170.130.10:FF:000003">
    <property type="entry name" value="SusC/RagA family TonB-linked outer membrane protein"/>
    <property type="match status" value="1"/>
</dbReference>
<dbReference type="RefSeq" id="WP_244075944.1">
    <property type="nucleotide sequence ID" value="NZ_AP025581.1"/>
</dbReference>
<evidence type="ECO:0000259" key="4">
    <source>
        <dbReference type="Pfam" id="PF00593"/>
    </source>
</evidence>
<dbReference type="NCBIfam" id="TIGR04056">
    <property type="entry name" value="OMP_RagA_SusC"/>
    <property type="match status" value="1"/>
</dbReference>
<feature type="domain" description="TonB-dependent receptor plug" evidence="5">
    <location>
        <begin position="115"/>
        <end position="220"/>
    </location>
</feature>
<dbReference type="SUPFAM" id="SSF49464">
    <property type="entry name" value="Carboxypeptidase regulatory domain-like"/>
    <property type="match status" value="1"/>
</dbReference>
<evidence type="ECO:0000259" key="5">
    <source>
        <dbReference type="Pfam" id="PF07715"/>
    </source>
</evidence>
<dbReference type="InterPro" id="IPR023997">
    <property type="entry name" value="TonB-dep_OMP_SusC/RagA_CS"/>
</dbReference>
<dbReference type="Gene3D" id="2.170.130.10">
    <property type="entry name" value="TonB-dependent receptor, plug domain"/>
    <property type="match status" value="1"/>
</dbReference>
<accession>A0AA37KK87</accession>
<dbReference type="InterPro" id="IPR023996">
    <property type="entry name" value="TonB-dep_OMP_SusC/RagA"/>
</dbReference>
<dbReference type="GO" id="GO:0009279">
    <property type="term" value="C:cell outer membrane"/>
    <property type="evidence" value="ECO:0007669"/>
    <property type="project" value="UniProtKB-SubCell"/>
</dbReference>
<sequence>MKHFRLLILSLGLALVSLAAAARQVIVSGVVTDASGSALVGATVLVQGGSQGVTTDNKGQFTLNVPEGTVLDISFVGYEKQSVPVKAGAPMHITLQEEATQMGEVVVVGYGVQKKVNLTGAVSQISGDAIADKAAPNVLASLQGELPGVVVTQSSGQPGEEGFALQIRGHSSVNTISTLVLIDGIEGDLDMLNPNDIESISVLKDAASASIYGSKAAAGVILVTTKQGAAERVKVSYNGSYSFTRQGRKPSRINSWEEYEITQRANNKAVNAEMIEWLKNPNFNSMLSSSTALSYLDNTDWIRKSLNDWSHMQRHSLSVRGGSNKLNYMASVGYYERRGFFKYGPDDNNRFNFRANLFSRINRYLDLSIKLTADRSEINANAFNASKVLAEVYRCRTRMPVYFPQDEDPLVNPNLYAGQDGTNPIDLMKNAGTSDNINNDVSGQANLRIRNLVKGLQINLTASRKYRANLNDRKTRRLIWYSRGDNEYRYSQTTPNGVQKRRDNSFTDNLRAVADYDLKLGRSHNFHIMAGTEWENYRFDRVYATKDYMPDGFYSLNFGNSQSAFNSDLINTSAVMSFFGRFNYNFREKYLFEVNLRYDGSSRLAPANRWELFPSVSGGWVISKENFFRDKVKFIDLLKVRASWGRLGNANALGYYDYINMIETGKTIFGGTSATTNYIKTLASPQKSWEIIDVRNIGLDMNLLRNRLQFTGEYYWKRNINMLSSAMGVPSLIGIGLPSANVGELKTWGWEIDVRWRDKIGKHFSYWVGANLSDSQNELVKYEGSNVIQEGVVPLLEGYPLNTIWGYRTAGLYQETPAMEEAILQPGGALTAAGDVRYVNRDGDPYITGGNFTPDSPGDLVMLGTTDPRYTFGADLGFEWKGLRFSVQLQGVGKRNFLLDEATLNPTQGSLYQAINIHRDYWTPENTDAFMPRPVYKGGSYNYKPSDRWIQDAAYLRLKNITIGYTIPFKPRSFVRSCYVYVSGDNLWETTRTWDVFDPEAPAITTVNGWYAFYRAVTVGLNVSF</sequence>
<comment type="caution">
    <text evidence="6">The sequence shown here is derived from an EMBL/GenBank/DDBJ whole genome shotgun (WGS) entry which is preliminary data.</text>
</comment>
<dbReference type="Gene3D" id="2.60.40.1120">
    <property type="entry name" value="Carboxypeptidase-like, regulatory domain"/>
    <property type="match status" value="1"/>
</dbReference>